<gene>
    <name evidence="2" type="ORF">C1645_824942</name>
</gene>
<dbReference type="Gene3D" id="1.10.510.10">
    <property type="entry name" value="Transferase(Phosphotransferase) domain 1"/>
    <property type="match status" value="1"/>
</dbReference>
<dbReference type="EMBL" id="QKYT01000222">
    <property type="protein sequence ID" value="RIA89371.1"/>
    <property type="molecule type" value="Genomic_DNA"/>
</dbReference>
<dbReference type="GO" id="GO:0004674">
    <property type="term" value="F:protein serine/threonine kinase activity"/>
    <property type="evidence" value="ECO:0007669"/>
    <property type="project" value="TreeGrafter"/>
</dbReference>
<dbReference type="OrthoDB" id="2358728at2759"/>
<accession>A0A397T2J1</accession>
<dbReference type="GO" id="GO:0005524">
    <property type="term" value="F:ATP binding"/>
    <property type="evidence" value="ECO:0007669"/>
    <property type="project" value="InterPro"/>
</dbReference>
<evidence type="ECO:0000313" key="3">
    <source>
        <dbReference type="Proteomes" id="UP000265703"/>
    </source>
</evidence>
<protein>
    <submittedName>
        <fullName evidence="2">Kinase-like domain-containing protein</fullName>
    </submittedName>
</protein>
<organism evidence="2 3">
    <name type="scientific">Glomus cerebriforme</name>
    <dbReference type="NCBI Taxonomy" id="658196"/>
    <lineage>
        <taxon>Eukaryota</taxon>
        <taxon>Fungi</taxon>
        <taxon>Fungi incertae sedis</taxon>
        <taxon>Mucoromycota</taxon>
        <taxon>Glomeromycotina</taxon>
        <taxon>Glomeromycetes</taxon>
        <taxon>Glomerales</taxon>
        <taxon>Glomeraceae</taxon>
        <taxon>Glomus</taxon>
    </lineage>
</organism>
<feature type="domain" description="Protein kinase" evidence="1">
    <location>
        <begin position="337"/>
        <end position="620"/>
    </location>
</feature>
<evidence type="ECO:0000259" key="1">
    <source>
        <dbReference type="PROSITE" id="PS50011"/>
    </source>
</evidence>
<dbReference type="InterPro" id="IPR011009">
    <property type="entry name" value="Kinase-like_dom_sf"/>
</dbReference>
<keyword evidence="3" id="KW-1185">Reference proteome</keyword>
<evidence type="ECO:0000313" key="2">
    <source>
        <dbReference type="EMBL" id="RIA89371.1"/>
    </source>
</evidence>
<dbReference type="STRING" id="658196.A0A397T2J1"/>
<name>A0A397T2J1_9GLOM</name>
<dbReference type="PANTHER" id="PTHR44329">
    <property type="entry name" value="SERINE/THREONINE-PROTEIN KINASE TNNI3K-RELATED"/>
    <property type="match status" value="1"/>
</dbReference>
<reference evidence="2 3" key="1">
    <citation type="submission" date="2018-06" db="EMBL/GenBank/DDBJ databases">
        <title>Comparative genomics reveals the genomic features of Rhizophagus irregularis, R. cerebriforme, R. diaphanum and Gigaspora rosea, and their symbiotic lifestyle signature.</title>
        <authorList>
            <person name="Morin E."/>
            <person name="San Clemente H."/>
            <person name="Chen E.C.H."/>
            <person name="De La Providencia I."/>
            <person name="Hainaut M."/>
            <person name="Kuo A."/>
            <person name="Kohler A."/>
            <person name="Murat C."/>
            <person name="Tang N."/>
            <person name="Roy S."/>
            <person name="Loubradou J."/>
            <person name="Henrissat B."/>
            <person name="Grigoriev I.V."/>
            <person name="Corradi N."/>
            <person name="Roux C."/>
            <person name="Martin F.M."/>
        </authorList>
    </citation>
    <scope>NUCLEOTIDE SEQUENCE [LARGE SCALE GENOMIC DNA]</scope>
    <source>
        <strain evidence="2 3">DAOM 227022</strain>
    </source>
</reference>
<comment type="caution">
    <text evidence="2">The sequence shown here is derived from an EMBL/GenBank/DDBJ whole genome shotgun (WGS) entry which is preliminary data.</text>
</comment>
<dbReference type="PROSITE" id="PS50011">
    <property type="entry name" value="PROTEIN_KINASE_DOM"/>
    <property type="match status" value="1"/>
</dbReference>
<dbReference type="InterPro" id="IPR001245">
    <property type="entry name" value="Ser-Thr/Tyr_kinase_cat_dom"/>
</dbReference>
<keyword evidence="2" id="KW-0418">Kinase</keyword>
<dbReference type="SUPFAM" id="SSF56112">
    <property type="entry name" value="Protein kinase-like (PK-like)"/>
    <property type="match status" value="1"/>
</dbReference>
<keyword evidence="2" id="KW-0808">Transferase</keyword>
<proteinExistence type="predicted"/>
<dbReference type="InterPro" id="IPR051681">
    <property type="entry name" value="Ser/Thr_Kinases-Pseudokinases"/>
</dbReference>
<dbReference type="AlphaFoldDB" id="A0A397T2J1"/>
<dbReference type="Pfam" id="PF07714">
    <property type="entry name" value="PK_Tyr_Ser-Thr"/>
    <property type="match status" value="1"/>
</dbReference>
<dbReference type="InterPro" id="IPR000719">
    <property type="entry name" value="Prot_kinase_dom"/>
</dbReference>
<sequence>MCGNEEIDDLIQEMQLKIDSHYDTVLEWIPYNQINDIKQISKDWFVTIYSAIWKDGPLKYNNNNNKLYERDSHHYEKWCKPCCIDNFRKNIASGNDDLIQEMQLKIDDSGYKVFEWIPYNQFNDIIKIVALKCLYNSEDITDEFLNEIKSYSIRRDSFQNGYCEKCGEPYTHMDLKWCKPSGNGKIDNLIQEMQLKIDSPYGIVFEWIPYNQFNDIKEIVLKCLHNSEDITDEFLNEIKSYSITNDSIYDGVIRIYGMSQNPNTKDYILILQDGYCENCGEIYSDGYMKWCKQCQVDNFKRNIASGNEKIDNLIQEMQQKIDHIGDYVFEWIPYNQFDYVKEIGKDGFATVYSAIWKDGRLYYNYDDKEYKRIPNKKVALKCLHNSQNITDEFLNEIKSYSIKNAENILRVHGISQNPDTRDYIIVTEYAKDGDCYNWLNKNYNKVDWKVKIHLLLLVINGLNAIHQKRIVHRDFHIGNILIVETVSVKSVKYNGGVQPNTICISNMGLCGEADNIDETKIYGVMPYVAPEVLRGKPYTKAADIYSFGMIMYFVATGIQPFSNFAHDQYLALKIYNGIRPEINEPELPKCYIDLMRKCWNPNPDNRPNVIEVQKLINIFYSSCENNKEFSKAEEHKANISFIKNNHHPQAIYTSRLLNPFTKEFPKCNDNINNYSVEVIAQVINEIAD</sequence>
<dbReference type="Proteomes" id="UP000265703">
    <property type="component" value="Unassembled WGS sequence"/>
</dbReference>